<evidence type="ECO:0000256" key="1">
    <source>
        <dbReference type="SAM" id="Phobius"/>
    </source>
</evidence>
<protein>
    <recommendedName>
        <fullName evidence="4">F-box domain-containing protein</fullName>
    </recommendedName>
</protein>
<dbReference type="OrthoDB" id="5835759at2759"/>
<dbReference type="Proteomes" id="UP000008281">
    <property type="component" value="Unassembled WGS sequence"/>
</dbReference>
<accession>E3LHK1</accession>
<feature type="transmembrane region" description="Helical" evidence="1">
    <location>
        <begin position="607"/>
        <end position="629"/>
    </location>
</feature>
<feature type="transmembrane region" description="Helical" evidence="1">
    <location>
        <begin position="434"/>
        <end position="453"/>
    </location>
</feature>
<keyword evidence="1" id="KW-1133">Transmembrane helix</keyword>
<keyword evidence="1" id="KW-0472">Membrane</keyword>
<dbReference type="InParanoid" id="E3LHK1"/>
<dbReference type="PANTHER" id="PTHR45830">
    <property type="entry name" value="SERPENTINE RECEPTOR, CLASS I"/>
    <property type="match status" value="1"/>
</dbReference>
<feature type="transmembrane region" description="Helical" evidence="1">
    <location>
        <begin position="572"/>
        <end position="595"/>
    </location>
</feature>
<dbReference type="EMBL" id="DS268409">
    <property type="protein sequence ID" value="EFO95061.1"/>
    <property type="molecule type" value="Genomic_DNA"/>
</dbReference>
<keyword evidence="1" id="KW-0812">Transmembrane</keyword>
<evidence type="ECO:0000313" key="3">
    <source>
        <dbReference type="Proteomes" id="UP000008281"/>
    </source>
</evidence>
<sequence length="749" mass="86399">MSWQDDPKKQSVNLRRNRFCNLSLMDFSSPALPFQNIADYLTLEDKFILRQVNTATRDLVDNLNPKMTEMAIYCGMPVPKMKYLTSMMRNTKLRLKRLSIGQNQKTLPKIFKWLLPDLKHKVHTETFYSASVVLAAPLFAHLHPDTLRDVHLVVGKKSVESLQQIVESEPCKKLEKIFIQTYLTPNKFPFKSFEHLTKIKIQFFGVTCSHVIPVILKSFLNKAKQLQSLELTVGVHPFNIENILKSFNRPSMIVQTRLGEPAIRHYPIQGSNYIFEIEFERRQKTIPTKMDENVYCEANDFNLTVPLESLNQLSITQSNQVMGEELYIWFFRMKARRLDGKIYVWHAGFFSSANCRFRWLTAWKLPEFTCYSFSPNDQNKGVFTSKSMKVNIDFSKPVWYLNTYHAIGIVSFFLNSFGMYLLIFQCKKLGNFRFYLLLYQATCFLTDVHLTILMQPVPLFPILAGYSVGTLSTWFGVPLHYSLVISVKVTPKKVINFNYPEYLKDFQTLPEFDIYLKNAEYFVLATICLIVLTLAFSFFILIISDIFKLMSYLKLQISSVNFKKHKEAVRSLFVQSTTCILCLSPVCLIAAMAIFEFRYSQFLGELCIAWFAAQSSVNTVALLIFFAPYREFAAQYIPVMEDQQGTSSYSVKAKGVSLTSKNSEAISFNTMKETMKDFISEGISEPLVAKMMTFKRGDNALDGLWTCVTDKRVNPKMDKGHYDIHGVVTPFGQLPTNTLLIDDYPFYDQ</sequence>
<organism evidence="3">
    <name type="scientific">Caenorhabditis remanei</name>
    <name type="common">Caenorhabditis vulgaris</name>
    <dbReference type="NCBI Taxonomy" id="31234"/>
    <lineage>
        <taxon>Eukaryota</taxon>
        <taxon>Metazoa</taxon>
        <taxon>Ecdysozoa</taxon>
        <taxon>Nematoda</taxon>
        <taxon>Chromadorea</taxon>
        <taxon>Rhabditida</taxon>
        <taxon>Rhabditina</taxon>
        <taxon>Rhabditomorpha</taxon>
        <taxon>Rhabditoidea</taxon>
        <taxon>Rhabditidae</taxon>
        <taxon>Peloderinae</taxon>
        <taxon>Caenorhabditis</taxon>
    </lineage>
</organism>
<dbReference type="InterPro" id="IPR019429">
    <property type="entry name" value="7TM_GPCR_serpentine_rcpt_Sri"/>
</dbReference>
<evidence type="ECO:0000313" key="2">
    <source>
        <dbReference type="EMBL" id="EFO95061.1"/>
    </source>
</evidence>
<evidence type="ECO:0008006" key="4">
    <source>
        <dbReference type="Google" id="ProtNLM"/>
    </source>
</evidence>
<dbReference type="Pfam" id="PF10327">
    <property type="entry name" value="7TM_GPCR_Sri"/>
    <property type="match status" value="2"/>
</dbReference>
<gene>
    <name evidence="2" type="ORF">CRE_09215</name>
</gene>
<proteinExistence type="predicted"/>
<dbReference type="PANTHER" id="PTHR45830:SF21">
    <property type="entry name" value="SERPENTINE RECEPTOR, CLASS H-RELATED"/>
    <property type="match status" value="1"/>
</dbReference>
<feature type="transmembrane region" description="Helical" evidence="1">
    <location>
        <begin position="459"/>
        <end position="483"/>
    </location>
</feature>
<keyword evidence="3" id="KW-1185">Reference proteome</keyword>
<dbReference type="HOGENOM" id="CLU_371430_0_0_1"/>
<feature type="transmembrane region" description="Helical" evidence="1">
    <location>
        <begin position="521"/>
        <end position="543"/>
    </location>
</feature>
<reference evidence="2" key="1">
    <citation type="submission" date="2007-07" db="EMBL/GenBank/DDBJ databases">
        <title>PCAP assembly of the Caenorhabditis remanei genome.</title>
        <authorList>
            <consortium name="The Caenorhabditis remanei Sequencing Consortium"/>
            <person name="Wilson R.K."/>
        </authorList>
    </citation>
    <scope>NUCLEOTIDE SEQUENCE [LARGE SCALE GENOMIC DNA]</scope>
    <source>
        <strain evidence="2">PB4641</strain>
    </source>
</reference>
<feature type="transmembrane region" description="Helical" evidence="1">
    <location>
        <begin position="399"/>
        <end position="422"/>
    </location>
</feature>
<name>E3LHK1_CAERE</name>
<dbReference type="AlphaFoldDB" id="E3LHK1"/>